<comment type="caution">
    <text evidence="1">The sequence shown here is derived from an EMBL/GenBank/DDBJ whole genome shotgun (WGS) entry which is preliminary data.</text>
</comment>
<sequence length="381" mass="43992">MKAVDDFLISKQTGELSYLYIEIPFNIHEHRHVHVIDHIHSQRLDKLPFVYKRHCEVFSGFNQYTIEVALKESITEEIMNSVVNTLFQVQPSVEEIEQAKPSTEIEVLSNLMRRRDIFAQLLDYGVSNVNDLFTLYRGIGTIANDEIVDVFDLLRVRPKTVILHTPEVRKHRSVTKKIFSQLNNGNAKPIKVDEIRPVEKEIVEIYEDDTLVHCEFIYTLQLSNVVEYQTASILLAIYHDVLFEHLSKTGHVYTLDLLVDPVAYGRTYYVFSCQTFPELVDEVKETIVNGMQLDISELDPKRELFDEMIGKGNAEVKRWLGNSLERDFNRSWQETVFGDGNYVEPEEVQNAVDALSLQMLDDFRKDKIGVDPDHVIVVSGV</sequence>
<reference evidence="1" key="2">
    <citation type="journal article" date="2021" name="Microbiome">
        <title>Successional dynamics and alternative stable states in a saline activated sludge microbial community over 9 years.</title>
        <authorList>
            <person name="Wang Y."/>
            <person name="Ye J."/>
            <person name="Ju F."/>
            <person name="Liu L."/>
            <person name="Boyd J.A."/>
            <person name="Deng Y."/>
            <person name="Parks D.H."/>
            <person name="Jiang X."/>
            <person name="Yin X."/>
            <person name="Woodcroft B.J."/>
            <person name="Tyson G.W."/>
            <person name="Hugenholtz P."/>
            <person name="Polz M.F."/>
            <person name="Zhang T."/>
        </authorList>
    </citation>
    <scope>NUCLEOTIDE SEQUENCE</scope>
    <source>
        <strain evidence="1">HKST-UBA03</strain>
    </source>
</reference>
<dbReference type="AlphaFoldDB" id="A0A955LJV4"/>
<name>A0A955LJV4_UNCKA</name>
<gene>
    <name evidence="1" type="ORF">KC614_00065</name>
</gene>
<protein>
    <submittedName>
        <fullName evidence="1">Uncharacterized protein</fullName>
    </submittedName>
</protein>
<reference evidence="1" key="1">
    <citation type="submission" date="2020-04" db="EMBL/GenBank/DDBJ databases">
        <authorList>
            <person name="Zhang T."/>
        </authorList>
    </citation>
    <scope>NUCLEOTIDE SEQUENCE</scope>
    <source>
        <strain evidence="1">HKST-UBA03</strain>
    </source>
</reference>
<evidence type="ECO:0000313" key="1">
    <source>
        <dbReference type="EMBL" id="MCA9391582.1"/>
    </source>
</evidence>
<organism evidence="1 2">
    <name type="scientific">candidate division WWE3 bacterium</name>
    <dbReference type="NCBI Taxonomy" id="2053526"/>
    <lineage>
        <taxon>Bacteria</taxon>
        <taxon>Katanobacteria</taxon>
    </lineage>
</organism>
<dbReference type="Proteomes" id="UP000751518">
    <property type="component" value="Unassembled WGS sequence"/>
</dbReference>
<accession>A0A955LJV4</accession>
<proteinExistence type="predicted"/>
<dbReference type="EMBL" id="JAGQKZ010000001">
    <property type="protein sequence ID" value="MCA9391582.1"/>
    <property type="molecule type" value="Genomic_DNA"/>
</dbReference>
<evidence type="ECO:0000313" key="2">
    <source>
        <dbReference type="Proteomes" id="UP000751518"/>
    </source>
</evidence>